<feature type="region of interest" description="Disordered" evidence="2">
    <location>
        <begin position="184"/>
        <end position="203"/>
    </location>
</feature>
<dbReference type="InterPro" id="IPR013422">
    <property type="entry name" value="CRISPR-assoc_prot_Cas5_N"/>
</dbReference>
<protein>
    <submittedName>
        <fullName evidence="3">Type I-E CRISPR-associated protein Cas5/CasD</fullName>
    </submittedName>
</protein>
<dbReference type="NCBIfam" id="TIGR01868">
    <property type="entry name" value="casD_Cas5e"/>
    <property type="match status" value="1"/>
</dbReference>
<gene>
    <name evidence="3" type="primary">cas5e</name>
    <name evidence="3" type="ORF">RM698_10120</name>
</gene>
<dbReference type="Pfam" id="PF09704">
    <property type="entry name" value="Cas_Cas5d"/>
    <property type="match status" value="1"/>
</dbReference>
<dbReference type="CDD" id="cd09756">
    <property type="entry name" value="Cas5_I-E"/>
    <property type="match status" value="1"/>
</dbReference>
<proteinExistence type="predicted"/>
<keyword evidence="1" id="KW-0051">Antiviral defense</keyword>
<sequence>MNRRTSVLTLCLAGPLQAWGTSSRFVRRSTERAPTKSGVIGLLAAAQGRERDADLSDLAALRFAVRLDQPGTRVRDFQTARHLDTDASMPVSERFYLSDAVFVAAVEGAADLIDELLAAVRAPVFLPFLGRRSCPPSRPVDLRIHRGNLAAALRSEPWQASIRWQRRCPRDRRVELEVIGDLAADGDPGERQRDQPLSFDPRHRRYGLREVRTTVVSLPHPLGTARRSFVPPAHDPMSLLEG</sequence>
<dbReference type="Gene3D" id="3.30.70.2660">
    <property type="match status" value="1"/>
</dbReference>
<dbReference type="Proteomes" id="UP001183610">
    <property type="component" value="Unassembled WGS sequence"/>
</dbReference>
<dbReference type="InterPro" id="IPR021124">
    <property type="entry name" value="CRISPR-assoc_prot_Cas5"/>
</dbReference>
<dbReference type="NCBIfam" id="TIGR02593">
    <property type="entry name" value="CRISPR_cas5"/>
    <property type="match status" value="1"/>
</dbReference>
<dbReference type="InterPro" id="IPR010147">
    <property type="entry name" value="CRISPR-assoc_prot_CasD"/>
</dbReference>
<name>A0ABU2QY78_9ACTN</name>
<comment type="caution">
    <text evidence="3">The sequence shown here is derived from an EMBL/GenBank/DDBJ whole genome shotgun (WGS) entry which is preliminary data.</text>
</comment>
<evidence type="ECO:0000313" key="4">
    <source>
        <dbReference type="Proteomes" id="UP001183610"/>
    </source>
</evidence>
<accession>A0ABU2QY78</accession>
<dbReference type="EMBL" id="JAVRET010000017">
    <property type="protein sequence ID" value="MDT0409407.1"/>
    <property type="molecule type" value="Genomic_DNA"/>
</dbReference>
<evidence type="ECO:0000256" key="1">
    <source>
        <dbReference type="ARBA" id="ARBA00023118"/>
    </source>
</evidence>
<reference evidence="4" key="1">
    <citation type="submission" date="2023-07" db="EMBL/GenBank/DDBJ databases">
        <title>30 novel species of actinomycetes from the DSMZ collection.</title>
        <authorList>
            <person name="Nouioui I."/>
        </authorList>
    </citation>
    <scope>NUCLEOTIDE SEQUENCE [LARGE SCALE GENOMIC DNA]</scope>
    <source>
        <strain evidence="4">DSM 41979</strain>
    </source>
</reference>
<evidence type="ECO:0000313" key="3">
    <source>
        <dbReference type="EMBL" id="MDT0409407.1"/>
    </source>
</evidence>
<keyword evidence="4" id="KW-1185">Reference proteome</keyword>
<evidence type="ECO:0000256" key="2">
    <source>
        <dbReference type="SAM" id="MobiDB-lite"/>
    </source>
</evidence>
<organism evidence="3 4">
    <name type="scientific">Streptomyces evansiae</name>
    <dbReference type="NCBI Taxonomy" id="3075535"/>
    <lineage>
        <taxon>Bacteria</taxon>
        <taxon>Bacillati</taxon>
        <taxon>Actinomycetota</taxon>
        <taxon>Actinomycetes</taxon>
        <taxon>Kitasatosporales</taxon>
        <taxon>Streptomycetaceae</taxon>
        <taxon>Streptomyces</taxon>
    </lineage>
</organism>